<evidence type="ECO:0000313" key="16">
    <source>
        <dbReference type="EMBL" id="GIY65578.1"/>
    </source>
</evidence>
<evidence type="ECO:0000256" key="12">
    <source>
        <dbReference type="ARBA" id="ARBA00023170"/>
    </source>
</evidence>
<evidence type="ECO:0000256" key="3">
    <source>
        <dbReference type="ARBA" id="ARBA00022536"/>
    </source>
</evidence>
<feature type="disulfide bond" evidence="14">
    <location>
        <begin position="523"/>
        <end position="535"/>
    </location>
</feature>
<keyword evidence="12 16" id="KW-0675">Receptor</keyword>
<keyword evidence="16" id="KW-0449">Lipoprotein</keyword>
<proteinExistence type="predicted"/>
<evidence type="ECO:0000256" key="7">
    <source>
        <dbReference type="ARBA" id="ARBA00022737"/>
    </source>
</evidence>
<feature type="disulfide bond" evidence="14">
    <location>
        <begin position="690"/>
        <end position="702"/>
    </location>
</feature>
<keyword evidence="11 14" id="KW-1015">Disulfide bond</keyword>
<dbReference type="InterPro" id="IPR002172">
    <property type="entry name" value="LDrepeatLR_classA_rpt"/>
</dbReference>
<dbReference type="GO" id="GO:0042562">
    <property type="term" value="F:hormone binding"/>
    <property type="evidence" value="ECO:0007669"/>
    <property type="project" value="TreeGrafter"/>
</dbReference>
<dbReference type="EMBL" id="BPLR01014008">
    <property type="protein sequence ID" value="GIY65578.1"/>
    <property type="molecule type" value="Genomic_DNA"/>
</dbReference>
<evidence type="ECO:0000256" key="9">
    <source>
        <dbReference type="ARBA" id="ARBA00022989"/>
    </source>
</evidence>
<feature type="disulfide bond" evidence="14">
    <location>
        <begin position="530"/>
        <end position="548"/>
    </location>
</feature>
<evidence type="ECO:0000256" key="1">
    <source>
        <dbReference type="ARBA" id="ARBA00004308"/>
    </source>
</evidence>
<dbReference type="Pfam" id="PF00058">
    <property type="entry name" value="Ldl_recept_b"/>
    <property type="match status" value="1"/>
</dbReference>
<dbReference type="FunFam" id="4.10.400.10:FF:000062">
    <property type="entry name" value="Terribly reduced optic lobes, isoform AI"/>
    <property type="match status" value="1"/>
</dbReference>
<evidence type="ECO:0000256" key="5">
    <source>
        <dbReference type="ARBA" id="ARBA00022692"/>
    </source>
</evidence>
<dbReference type="Gene3D" id="2.120.10.30">
    <property type="entry name" value="TolB, C-terminal domain"/>
    <property type="match status" value="2"/>
</dbReference>
<dbReference type="Proteomes" id="UP001054945">
    <property type="component" value="Unassembled WGS sequence"/>
</dbReference>
<dbReference type="InterPro" id="IPR011042">
    <property type="entry name" value="6-blade_b-propeller_TolB-like"/>
</dbReference>
<keyword evidence="10" id="KW-0472">Membrane</keyword>
<organism evidence="16 17">
    <name type="scientific">Caerostris extrusa</name>
    <name type="common">Bark spider</name>
    <name type="synonym">Caerostris bankana</name>
    <dbReference type="NCBI Taxonomy" id="172846"/>
    <lineage>
        <taxon>Eukaryota</taxon>
        <taxon>Metazoa</taxon>
        <taxon>Ecdysozoa</taxon>
        <taxon>Arthropoda</taxon>
        <taxon>Chelicerata</taxon>
        <taxon>Arachnida</taxon>
        <taxon>Araneae</taxon>
        <taxon>Araneomorphae</taxon>
        <taxon>Entelegynae</taxon>
        <taxon>Araneoidea</taxon>
        <taxon>Araneidae</taxon>
        <taxon>Caerostris</taxon>
    </lineage>
</organism>
<comment type="caution">
    <text evidence="14">Lacks conserved residue(s) required for the propagation of feature annotation.</text>
</comment>
<keyword evidence="7" id="KW-0677">Repeat</keyword>
<feature type="disulfide bond" evidence="14">
    <location>
        <begin position="697"/>
        <end position="715"/>
    </location>
</feature>
<dbReference type="InterPro" id="IPR000033">
    <property type="entry name" value="LDLR_classB_rpt"/>
</dbReference>
<dbReference type="GO" id="GO:0043235">
    <property type="term" value="C:receptor complex"/>
    <property type="evidence" value="ECO:0007669"/>
    <property type="project" value="TreeGrafter"/>
</dbReference>
<feature type="disulfide bond" evidence="14">
    <location>
        <begin position="444"/>
        <end position="462"/>
    </location>
</feature>
<feature type="disulfide bond" evidence="14">
    <location>
        <begin position="405"/>
        <end position="423"/>
    </location>
</feature>
<feature type="disulfide bond" evidence="14">
    <location>
        <begin position="398"/>
        <end position="410"/>
    </location>
</feature>
<dbReference type="GO" id="GO:0016324">
    <property type="term" value="C:apical plasma membrane"/>
    <property type="evidence" value="ECO:0007669"/>
    <property type="project" value="TreeGrafter"/>
</dbReference>
<evidence type="ECO:0000256" key="10">
    <source>
        <dbReference type="ARBA" id="ARBA00023136"/>
    </source>
</evidence>
<feature type="disulfide bond" evidence="14">
    <location>
        <begin position="417"/>
        <end position="432"/>
    </location>
</feature>
<evidence type="ECO:0000256" key="14">
    <source>
        <dbReference type="PROSITE-ProRule" id="PRU00124"/>
    </source>
</evidence>
<keyword evidence="9" id="KW-1133">Transmembrane helix</keyword>
<dbReference type="SUPFAM" id="SSF63825">
    <property type="entry name" value="YWTD domain"/>
    <property type="match status" value="1"/>
</dbReference>
<feature type="disulfide bond" evidence="14">
    <location>
        <begin position="566"/>
        <end position="578"/>
    </location>
</feature>
<dbReference type="GO" id="GO:0006898">
    <property type="term" value="P:receptor-mediated endocytosis"/>
    <property type="evidence" value="ECO:0007669"/>
    <property type="project" value="TreeGrafter"/>
</dbReference>
<keyword evidence="8" id="KW-0106">Calcium</keyword>
<keyword evidence="6" id="KW-0732">Signal</keyword>
<evidence type="ECO:0000259" key="15">
    <source>
        <dbReference type="Pfam" id="PF24468"/>
    </source>
</evidence>
<dbReference type="AlphaFoldDB" id="A0AAV4V6D5"/>
<dbReference type="InterPro" id="IPR056588">
    <property type="entry name" value="EGF_LRP2"/>
</dbReference>
<evidence type="ECO:0000256" key="2">
    <source>
        <dbReference type="ARBA" id="ARBA00004479"/>
    </source>
</evidence>
<dbReference type="SMART" id="SM00135">
    <property type="entry name" value="LY"/>
    <property type="match status" value="5"/>
</dbReference>
<dbReference type="Pfam" id="PF00057">
    <property type="entry name" value="Ldl_recept_a"/>
    <property type="match status" value="8"/>
</dbReference>
<dbReference type="FunFam" id="4.10.400.10:FF:000005">
    <property type="entry name" value="low-density lipoprotein receptor-related protein 1B"/>
    <property type="match status" value="1"/>
</dbReference>
<dbReference type="GO" id="GO:0012505">
    <property type="term" value="C:endomembrane system"/>
    <property type="evidence" value="ECO:0007669"/>
    <property type="project" value="UniProtKB-SubCell"/>
</dbReference>
<dbReference type="SMART" id="SM00192">
    <property type="entry name" value="LDLa"/>
    <property type="match status" value="8"/>
</dbReference>
<evidence type="ECO:0000256" key="6">
    <source>
        <dbReference type="ARBA" id="ARBA00022729"/>
    </source>
</evidence>
<dbReference type="Pfam" id="PF24468">
    <property type="entry name" value="EGF_LRP2"/>
    <property type="match status" value="1"/>
</dbReference>
<accession>A0AAV4V6D5</accession>
<evidence type="ECO:0000256" key="13">
    <source>
        <dbReference type="ARBA" id="ARBA00023180"/>
    </source>
</evidence>
<feature type="domain" description="LRP2 EGF-like" evidence="15">
    <location>
        <begin position="68"/>
        <end position="112"/>
    </location>
</feature>
<dbReference type="FunFam" id="4.10.400.10:FF:000155">
    <property type="entry name" value="Low-density lipoprotein receptor"/>
    <property type="match status" value="1"/>
</dbReference>
<keyword evidence="13" id="KW-0325">Glycoprotein</keyword>
<keyword evidence="5" id="KW-0812">Transmembrane</keyword>
<dbReference type="FunFam" id="2.120.10.30:FF:000241">
    <property type="entry name" value="Low-density lipoprotein receptor-related protein 6"/>
    <property type="match status" value="1"/>
</dbReference>
<protein>
    <submittedName>
        <fullName evidence="16">Low-density lipoprotein receptor-related protein 2</fullName>
    </submittedName>
</protein>
<dbReference type="Gene3D" id="4.10.400.10">
    <property type="entry name" value="Low-density Lipoprotein Receptor"/>
    <property type="match status" value="8"/>
</dbReference>
<dbReference type="PANTHER" id="PTHR22722:SF14">
    <property type="entry name" value="MEGALIN, ISOFORM A"/>
    <property type="match status" value="1"/>
</dbReference>
<comment type="subcellular location">
    <subcellularLocation>
        <location evidence="1">Endomembrane system</location>
    </subcellularLocation>
    <subcellularLocation>
        <location evidence="2">Membrane</location>
        <topology evidence="2">Single-pass type I membrane protein</topology>
    </subcellularLocation>
</comment>
<dbReference type="PRINTS" id="PR00261">
    <property type="entry name" value="LDLRECEPTOR"/>
</dbReference>
<dbReference type="CDD" id="cd00112">
    <property type="entry name" value="LDLa"/>
    <property type="match status" value="7"/>
</dbReference>
<feature type="disulfide bond" evidence="14">
    <location>
        <begin position="657"/>
        <end position="675"/>
    </location>
</feature>
<dbReference type="InterPro" id="IPR023415">
    <property type="entry name" value="LDLR_class-A_CS"/>
</dbReference>
<dbReference type="PROSITE" id="PS01209">
    <property type="entry name" value="LDLRA_1"/>
    <property type="match status" value="2"/>
</dbReference>
<feature type="disulfide bond" evidence="14">
    <location>
        <begin position="650"/>
        <end position="662"/>
    </location>
</feature>
<dbReference type="FunFam" id="4.10.400.10:FF:000181">
    <property type="entry name" value="Low-density lipoprotein RecePtor related"/>
    <property type="match status" value="1"/>
</dbReference>
<comment type="caution">
    <text evidence="16">The sequence shown here is derived from an EMBL/GenBank/DDBJ whole genome shotgun (WGS) entry which is preliminary data.</text>
</comment>
<keyword evidence="4" id="KW-0254">Endocytosis</keyword>
<keyword evidence="3" id="KW-0245">EGF-like domain</keyword>
<reference evidence="16 17" key="1">
    <citation type="submission" date="2021-06" db="EMBL/GenBank/DDBJ databases">
        <title>Caerostris extrusa draft genome.</title>
        <authorList>
            <person name="Kono N."/>
            <person name="Arakawa K."/>
        </authorList>
    </citation>
    <scope>NUCLEOTIDE SEQUENCE [LARGE SCALE GENOMIC DNA]</scope>
</reference>
<dbReference type="PROSITE" id="PS50068">
    <property type="entry name" value="LDLRA_2"/>
    <property type="match status" value="8"/>
</dbReference>
<evidence type="ECO:0000256" key="11">
    <source>
        <dbReference type="ARBA" id="ARBA00023157"/>
    </source>
</evidence>
<dbReference type="InterPro" id="IPR051221">
    <property type="entry name" value="LDLR-related"/>
</dbReference>
<gene>
    <name evidence="16" type="primary">LRP2</name>
    <name evidence="16" type="ORF">CEXT_379711</name>
</gene>
<dbReference type="FunFam" id="4.10.400.10:FF:000011">
    <property type="entry name" value="Low-density lipoprotein receptor-related protein 1"/>
    <property type="match status" value="2"/>
</dbReference>
<dbReference type="PANTHER" id="PTHR22722">
    <property type="entry name" value="LOW-DENSITY LIPOPROTEIN RECEPTOR-RELATED PROTEIN 2-RELATED"/>
    <property type="match status" value="1"/>
</dbReference>
<keyword evidence="17" id="KW-1185">Reference proteome</keyword>
<name>A0AAV4V6D5_CAEEX</name>
<evidence type="ECO:0000256" key="8">
    <source>
        <dbReference type="ARBA" id="ARBA00022837"/>
    </source>
</evidence>
<evidence type="ECO:0000313" key="17">
    <source>
        <dbReference type="Proteomes" id="UP001054945"/>
    </source>
</evidence>
<sequence length="786" mass="88224">MCTETILIQWVLQFMALRFYWVDRNLRSIFRGDKNPGNESKVESIRADMDTLRDIVIFDGKNQPASTDSPCMSVQLQNEQLCFAMPDTYTNATFKCACSSGVLQPDERKCGEIRPDGSISMADLDNMDKVNVILNKGINPEGIAYDWTRQKIYWTDSGNRSIYAMNMDATNIVMITRVERPRAIVLDPCEGYMYYTDWGRFGNAGKIFKATMGGNNKIAIHDSNLTQPSGLAIDYEDKKLYWTDALRSDLDGANREVLVSATIYPFAITVFGKYIYWTDLQLRGVYRAEKHTGAGMIDMIKRLEESPRDIHIFAPDRQACTNNPCSVNNGGCAHSCHQAPNGTVDCLCKPGYKVVNEGPIANLLVEMENVSLAFGLVMVMMIVEIILMKIPNSVHYTCSPSEFRCGVGRCIFKTWRCDHENDCGDGTDELDCEYPSCSDGEFTCSNFRCIPKSQLCNGVNDCKDNKTSDESLENCEKNRTCPGNHIKCNSTNICVEPYWLCDGDNDCGDNSDENPALCAQRTCPPNSFRCSSHRCIPATWYCDGDDDCGDGADEPEEYCKSEKKTCYGDLFTCDNGNCVPRIYICDGDNDCLDNSDEDGRHQCEFTCPQNKQWGRASCIPKRWVCDGDPDCVDGADENSTIHNCPPPEPCENNQFQCDNRRCINKEWVCDHDNDCGDGSDEPKNCTFRACTDDEFTCRNAKCIRKMYHCDGEDDCGDGSDELEKIVLLKHQHALVHNSAARVDNAFLMNVYATNRLIGDDSSDEPAHCHVDECAKKLKQINVNINV</sequence>
<feature type="disulfide bond" evidence="14">
    <location>
        <begin position="573"/>
        <end position="591"/>
    </location>
</feature>
<evidence type="ECO:0000256" key="4">
    <source>
        <dbReference type="ARBA" id="ARBA00022583"/>
    </source>
</evidence>
<dbReference type="InterPro" id="IPR036055">
    <property type="entry name" value="LDL_receptor-like_sf"/>
</dbReference>
<feature type="disulfide bond" evidence="14">
    <location>
        <begin position="437"/>
        <end position="449"/>
    </location>
</feature>
<dbReference type="SUPFAM" id="SSF57424">
    <property type="entry name" value="LDL receptor-like module"/>
    <property type="match status" value="8"/>
</dbReference>